<dbReference type="Gene3D" id="2.60.40.2880">
    <property type="entry name" value="MmpS1-5, C-terminal soluble domain"/>
    <property type="match status" value="1"/>
</dbReference>
<reference evidence="1 2" key="1">
    <citation type="submission" date="2017-06" db="EMBL/GenBank/DDBJ databases">
        <authorList>
            <person name="Kim H.J."/>
            <person name="Triplett B.A."/>
        </authorList>
    </citation>
    <scope>NUCLEOTIDE SEQUENCE [LARGE SCALE GENOMIC DNA]</scope>
    <source>
        <strain evidence="1 2">DSM 43151</strain>
    </source>
</reference>
<evidence type="ECO:0000313" key="2">
    <source>
        <dbReference type="Proteomes" id="UP000198415"/>
    </source>
</evidence>
<name>A0A238UT92_9ACTN</name>
<keyword evidence="2" id="KW-1185">Reference proteome</keyword>
<sequence>MRRRLELSLVALTAVAVSAIAYHTVEAWPGQPQTVTATRSPGPDYPHTLELRINASSSLTVEVVDGDEPLPLTFEVTGGGEVDVAYFPGPGGAEVRTRVKTPWTETVQAPPHIAANAITLTATATADSPDATVACRVSSSEAGPLSPPLFEDEAYGPHAVARCSAT</sequence>
<organism evidence="1 2">
    <name type="scientific">Actinoplanes regularis</name>
    <dbReference type="NCBI Taxonomy" id="52697"/>
    <lineage>
        <taxon>Bacteria</taxon>
        <taxon>Bacillati</taxon>
        <taxon>Actinomycetota</taxon>
        <taxon>Actinomycetes</taxon>
        <taxon>Micromonosporales</taxon>
        <taxon>Micromonosporaceae</taxon>
        <taxon>Actinoplanes</taxon>
    </lineage>
</organism>
<proteinExistence type="predicted"/>
<dbReference type="EMBL" id="FZNR01000001">
    <property type="protein sequence ID" value="SNR25372.1"/>
    <property type="molecule type" value="Genomic_DNA"/>
</dbReference>
<protein>
    <submittedName>
        <fullName evidence="1">Uncharacterized protein</fullName>
    </submittedName>
</protein>
<dbReference type="InterPro" id="IPR038468">
    <property type="entry name" value="MmpS_C"/>
</dbReference>
<dbReference type="OrthoDB" id="3406002at2"/>
<dbReference type="AlphaFoldDB" id="A0A238UT92"/>
<dbReference type="Proteomes" id="UP000198415">
    <property type="component" value="Unassembled WGS sequence"/>
</dbReference>
<evidence type="ECO:0000313" key="1">
    <source>
        <dbReference type="EMBL" id="SNR25372.1"/>
    </source>
</evidence>
<dbReference type="RefSeq" id="WP_089290975.1">
    <property type="nucleotide sequence ID" value="NZ_BOMU01000012.1"/>
</dbReference>
<gene>
    <name evidence="1" type="ORF">SAMN06264365_101139</name>
</gene>
<accession>A0A238UT92</accession>